<evidence type="ECO:0000313" key="6">
    <source>
        <dbReference type="Proteomes" id="UP000596145"/>
    </source>
</evidence>
<evidence type="ECO:0000313" key="5">
    <source>
        <dbReference type="EMBL" id="QQB47506.1"/>
    </source>
</evidence>
<keyword evidence="2 3" id="KW-0378">Hydrolase</keyword>
<dbReference type="EC" id="3.1.1.-" evidence="3"/>
<evidence type="ECO:0000256" key="2">
    <source>
        <dbReference type="ARBA" id="ARBA00022801"/>
    </source>
</evidence>
<dbReference type="Proteomes" id="UP000596145">
    <property type="component" value="Chromosome"/>
</dbReference>
<dbReference type="RefSeq" id="WP_005389269.1">
    <property type="nucleotide sequence ID" value="NZ_CP066007.1"/>
</dbReference>
<name>A0A7T4JW34_9CORY</name>
<dbReference type="OrthoDB" id="3199405at2"/>
<dbReference type="InterPro" id="IPR002018">
    <property type="entry name" value="CarbesteraseB"/>
</dbReference>
<dbReference type="PROSITE" id="PS00122">
    <property type="entry name" value="CARBOXYLESTERASE_B_1"/>
    <property type="match status" value="1"/>
</dbReference>
<reference evidence="5 6" key="1">
    <citation type="submission" date="2020-12" db="EMBL/GenBank/DDBJ databases">
        <title>FDA dAtabase for Regulatory Grade micrObial Sequences (FDA-ARGOS): Supporting development and validation of Infectious Disease Dx tests.</title>
        <authorList>
            <person name="Sproer C."/>
            <person name="Gronow S."/>
            <person name="Severitt S."/>
            <person name="Schroder I."/>
            <person name="Tallon L."/>
            <person name="Sadzewicz L."/>
            <person name="Zhao X."/>
            <person name="Boylan J."/>
            <person name="Ott S."/>
            <person name="Bowen H."/>
            <person name="Vavikolanu K."/>
            <person name="Mehta A."/>
            <person name="Aluvathingal J."/>
            <person name="Nadendla S."/>
            <person name="Lowell S."/>
            <person name="Myers T."/>
            <person name="Yan Y."/>
            <person name="Sichtig H."/>
        </authorList>
    </citation>
    <scope>NUCLEOTIDE SEQUENCE [LARGE SCALE GENOMIC DNA]</scope>
    <source>
        <strain evidence="5 6">FDAARGOS_1053</strain>
    </source>
</reference>
<evidence type="ECO:0000256" key="3">
    <source>
        <dbReference type="RuleBase" id="RU361235"/>
    </source>
</evidence>
<dbReference type="SUPFAM" id="SSF53474">
    <property type="entry name" value="alpha/beta-Hydrolases"/>
    <property type="match status" value="1"/>
</dbReference>
<dbReference type="InterPro" id="IPR029058">
    <property type="entry name" value="AB_hydrolase_fold"/>
</dbReference>
<evidence type="ECO:0000256" key="1">
    <source>
        <dbReference type="ARBA" id="ARBA00005964"/>
    </source>
</evidence>
<dbReference type="PANTHER" id="PTHR11559">
    <property type="entry name" value="CARBOXYLESTERASE"/>
    <property type="match status" value="1"/>
</dbReference>
<protein>
    <recommendedName>
        <fullName evidence="3">Carboxylic ester hydrolase</fullName>
        <ecNumber evidence="3">3.1.1.-</ecNumber>
    </recommendedName>
</protein>
<dbReference type="GeneID" id="92760627"/>
<organism evidence="5 6">
    <name type="scientific">Corynebacterium glucuronolyticum</name>
    <dbReference type="NCBI Taxonomy" id="39791"/>
    <lineage>
        <taxon>Bacteria</taxon>
        <taxon>Bacillati</taxon>
        <taxon>Actinomycetota</taxon>
        <taxon>Actinomycetes</taxon>
        <taxon>Mycobacteriales</taxon>
        <taxon>Corynebacteriaceae</taxon>
        <taxon>Corynebacterium</taxon>
    </lineage>
</organism>
<accession>A0A7T4JW34</accession>
<dbReference type="InterPro" id="IPR050309">
    <property type="entry name" value="Type-B_Carboxylest/Lipase"/>
</dbReference>
<dbReference type="AlphaFoldDB" id="A0A7T4JW34"/>
<feature type="domain" description="Carboxylesterase type B" evidence="4">
    <location>
        <begin position="63"/>
        <end position="194"/>
    </location>
</feature>
<gene>
    <name evidence="5" type="ORF">I6I10_06425</name>
</gene>
<comment type="similarity">
    <text evidence="1 3">Belongs to the type-B carboxylesterase/lipase family.</text>
</comment>
<dbReference type="InterPro" id="IPR019826">
    <property type="entry name" value="Carboxylesterase_B_AS"/>
</dbReference>
<dbReference type="GO" id="GO:0016787">
    <property type="term" value="F:hydrolase activity"/>
    <property type="evidence" value="ECO:0007669"/>
    <property type="project" value="UniProtKB-KW"/>
</dbReference>
<evidence type="ECO:0000259" key="4">
    <source>
        <dbReference type="Pfam" id="PF00135"/>
    </source>
</evidence>
<dbReference type="EMBL" id="CP066007">
    <property type="protein sequence ID" value="QQB47506.1"/>
    <property type="molecule type" value="Genomic_DNA"/>
</dbReference>
<sequence>MAQSELVIDTPHGRAFGVTEEEEVAFFESIRFGASPTPFGASAIVPTEGPVPQPDPESPPHELYLSVTGPAHATADSHLPVIVFVHGGGFEEGTHIGPWYGASSAARDGIITVSVDYRLGVQGFVPFSADQPNHYRGIDDVNTALEWVQDAIESFGGDPTNVTLSGQSAGGAIALWLARRDHYRGAFRRLWALSPAFPRHPVTLKEDTIRRSVGGALTAGHFDSLRHDDIARLTKKLHRASHLDLAFGPAPFKPEELVEIPIVIDTLENECYDMPPAPSFDRLPFTGKAIETLAPTLGLATPELYTSYEPKKRRMQQLMGDFMIRQHAVRVAECAPDTTWLLSFHGRGDDGVAHAAKHCADLPIFFDSFGDNPEEEQQRVGADISATVARVHPEVLSFATDGTVSWPAYGESKNVLSVGLFSGTAELVSDPFTLIMRAFPQD</sequence>
<dbReference type="Pfam" id="PF00135">
    <property type="entry name" value="COesterase"/>
    <property type="match status" value="1"/>
</dbReference>
<proteinExistence type="inferred from homology"/>
<dbReference type="Gene3D" id="3.40.50.1820">
    <property type="entry name" value="alpha/beta hydrolase"/>
    <property type="match status" value="1"/>
</dbReference>